<sequence length="100" mass="10188">MRKYQKAAVVVAMLGSVSFLGAGVSQADNGYGSHNGNGYGSHKEPGVKVDTDQTNACPAYSGGKSDGLIHLLNGNNINVLGAVVNSHNAVTDCDNAARIG</sequence>
<comment type="caution">
    <text evidence="2">The sequence shown here is derived from an EMBL/GenBank/DDBJ whole genome shotgun (WGS) entry which is preliminary data.</text>
</comment>
<dbReference type="AlphaFoldDB" id="A0A917V6S8"/>
<dbReference type="Proteomes" id="UP000637788">
    <property type="component" value="Unassembled WGS sequence"/>
</dbReference>
<proteinExistence type="predicted"/>
<keyword evidence="3" id="KW-1185">Reference proteome</keyword>
<reference evidence="2" key="1">
    <citation type="journal article" date="2014" name="Int. J. Syst. Evol. Microbiol.">
        <title>Complete genome sequence of Corynebacterium casei LMG S-19264T (=DSM 44701T), isolated from a smear-ripened cheese.</title>
        <authorList>
            <consortium name="US DOE Joint Genome Institute (JGI-PGF)"/>
            <person name="Walter F."/>
            <person name="Albersmeier A."/>
            <person name="Kalinowski J."/>
            <person name="Ruckert C."/>
        </authorList>
    </citation>
    <scope>NUCLEOTIDE SEQUENCE</scope>
    <source>
        <strain evidence="2">JCM 3035</strain>
    </source>
</reference>
<evidence type="ECO:0000313" key="2">
    <source>
        <dbReference type="EMBL" id="GGK46981.1"/>
    </source>
</evidence>
<dbReference type="RefSeq" id="WP_189320116.1">
    <property type="nucleotide sequence ID" value="NZ_BMPQ01000001.1"/>
</dbReference>
<organism evidence="2 3">
    <name type="scientific">Streptomyces flaveus</name>
    <dbReference type="NCBI Taxonomy" id="66370"/>
    <lineage>
        <taxon>Bacteria</taxon>
        <taxon>Bacillati</taxon>
        <taxon>Actinomycetota</taxon>
        <taxon>Actinomycetes</taxon>
        <taxon>Kitasatosporales</taxon>
        <taxon>Streptomycetaceae</taxon>
        <taxon>Streptomyces</taxon>
        <taxon>Streptomyces aurantiacus group</taxon>
    </lineage>
</organism>
<protein>
    <recommendedName>
        <fullName evidence="4">Secreted protein</fullName>
    </recommendedName>
</protein>
<reference evidence="2" key="2">
    <citation type="submission" date="2020-09" db="EMBL/GenBank/DDBJ databases">
        <authorList>
            <person name="Sun Q."/>
            <person name="Ohkuma M."/>
        </authorList>
    </citation>
    <scope>NUCLEOTIDE SEQUENCE</scope>
    <source>
        <strain evidence="2">JCM 3035</strain>
    </source>
</reference>
<evidence type="ECO:0000256" key="1">
    <source>
        <dbReference type="SAM" id="SignalP"/>
    </source>
</evidence>
<accession>A0A917V6S8</accession>
<evidence type="ECO:0000313" key="3">
    <source>
        <dbReference type="Proteomes" id="UP000637788"/>
    </source>
</evidence>
<feature type="signal peptide" evidence="1">
    <location>
        <begin position="1"/>
        <end position="27"/>
    </location>
</feature>
<name>A0A917V6S8_9ACTN</name>
<feature type="chain" id="PRO_5036834320" description="Secreted protein" evidence="1">
    <location>
        <begin position="28"/>
        <end position="100"/>
    </location>
</feature>
<dbReference type="EMBL" id="BMPQ01000001">
    <property type="protein sequence ID" value="GGK46981.1"/>
    <property type="molecule type" value="Genomic_DNA"/>
</dbReference>
<gene>
    <name evidence="2" type="ORF">GCM10010094_03700</name>
</gene>
<evidence type="ECO:0008006" key="4">
    <source>
        <dbReference type="Google" id="ProtNLM"/>
    </source>
</evidence>
<keyword evidence="1" id="KW-0732">Signal</keyword>